<proteinExistence type="predicted"/>
<protein>
    <recommendedName>
        <fullName evidence="4">Asp23/Gls24 family envelope stress response protein</fullName>
    </recommendedName>
</protein>
<reference evidence="2 3" key="1">
    <citation type="submission" date="2024-09" db="EMBL/GenBank/DDBJ databases">
        <authorList>
            <person name="Sun Q."/>
            <person name="Mori K."/>
        </authorList>
    </citation>
    <scope>NUCLEOTIDE SEQUENCE [LARGE SCALE GENOMIC DNA]</scope>
    <source>
        <strain evidence="2 3">TISTR 1856</strain>
    </source>
</reference>
<evidence type="ECO:0000313" key="2">
    <source>
        <dbReference type="EMBL" id="MFB9376660.1"/>
    </source>
</evidence>
<accession>A0ABV5LRF1</accession>
<organism evidence="2 3">
    <name type="scientific">Kineococcus gynurae</name>
    <dbReference type="NCBI Taxonomy" id="452979"/>
    <lineage>
        <taxon>Bacteria</taxon>
        <taxon>Bacillati</taxon>
        <taxon>Actinomycetota</taxon>
        <taxon>Actinomycetes</taxon>
        <taxon>Kineosporiales</taxon>
        <taxon>Kineosporiaceae</taxon>
        <taxon>Kineococcus</taxon>
    </lineage>
</organism>
<evidence type="ECO:0000256" key="1">
    <source>
        <dbReference type="SAM" id="MobiDB-lite"/>
    </source>
</evidence>
<dbReference type="Proteomes" id="UP001589748">
    <property type="component" value="Unassembled WGS sequence"/>
</dbReference>
<comment type="caution">
    <text evidence="2">The sequence shown here is derived from an EMBL/GenBank/DDBJ whole genome shotgun (WGS) entry which is preliminary data.</text>
</comment>
<evidence type="ECO:0008006" key="4">
    <source>
        <dbReference type="Google" id="ProtNLM"/>
    </source>
</evidence>
<evidence type="ECO:0000313" key="3">
    <source>
        <dbReference type="Proteomes" id="UP001589748"/>
    </source>
</evidence>
<keyword evidence="3" id="KW-1185">Reference proteome</keyword>
<gene>
    <name evidence="2" type="ORF">ACFFVI_06735</name>
</gene>
<feature type="region of interest" description="Disordered" evidence="1">
    <location>
        <begin position="116"/>
        <end position="135"/>
    </location>
</feature>
<sequence>MTVSPGNVPEVDPEAVGAAVLTVPGVARLHGGPFGEVATYLPGRRVTGVRLGDGTGPVEVHVVVTPESLEGPGLRALAGQVAATVTAVTGRPTAVHVADIETVVDETPVEPVEHTAVVTPGSTSTPSAPADDHTP</sequence>
<dbReference type="RefSeq" id="WP_380135992.1">
    <property type="nucleotide sequence ID" value="NZ_JBHLUI010000003.1"/>
</dbReference>
<name>A0ABV5LRF1_9ACTN</name>
<dbReference type="EMBL" id="JBHMDM010000004">
    <property type="protein sequence ID" value="MFB9376660.1"/>
    <property type="molecule type" value="Genomic_DNA"/>
</dbReference>